<feature type="region of interest" description="Disordered" evidence="13">
    <location>
        <begin position="4949"/>
        <end position="4981"/>
    </location>
</feature>
<dbReference type="SUPFAM" id="SSF56219">
    <property type="entry name" value="DNase I-like"/>
    <property type="match status" value="1"/>
</dbReference>
<feature type="compositionally biased region" description="Basic and acidic residues" evidence="13">
    <location>
        <begin position="1646"/>
        <end position="1657"/>
    </location>
</feature>
<feature type="compositionally biased region" description="Low complexity" evidence="13">
    <location>
        <begin position="4170"/>
        <end position="4194"/>
    </location>
</feature>
<dbReference type="GO" id="GO:0003723">
    <property type="term" value="F:RNA binding"/>
    <property type="evidence" value="ECO:0007669"/>
    <property type="project" value="UniProtKB-UniRule"/>
</dbReference>
<feature type="compositionally biased region" description="Basic and acidic residues" evidence="13">
    <location>
        <begin position="4581"/>
        <end position="4605"/>
    </location>
</feature>
<evidence type="ECO:0000313" key="17">
    <source>
        <dbReference type="Proteomes" id="UP000186817"/>
    </source>
</evidence>
<feature type="compositionally biased region" description="Basic and acidic residues" evidence="13">
    <location>
        <begin position="5029"/>
        <end position="5043"/>
    </location>
</feature>
<evidence type="ECO:0000256" key="11">
    <source>
        <dbReference type="PROSITE-ProRule" id="PRU00117"/>
    </source>
</evidence>
<reference evidence="16 17" key="1">
    <citation type="submission" date="2016-02" db="EMBL/GenBank/DDBJ databases">
        <title>Genome analysis of coral dinoflagellate symbionts highlights evolutionary adaptations to a symbiotic lifestyle.</title>
        <authorList>
            <person name="Aranda M."/>
            <person name="Li Y."/>
            <person name="Liew Y.J."/>
            <person name="Baumgarten S."/>
            <person name="Simakov O."/>
            <person name="Wilson M."/>
            <person name="Piel J."/>
            <person name="Ashoor H."/>
            <person name="Bougouffa S."/>
            <person name="Bajic V.B."/>
            <person name="Ryu T."/>
            <person name="Ravasi T."/>
            <person name="Bayer T."/>
            <person name="Micklem G."/>
            <person name="Kim H."/>
            <person name="Bhak J."/>
            <person name="Lajeunesse T.C."/>
            <person name="Voolstra C.R."/>
        </authorList>
    </citation>
    <scope>NUCLEOTIDE SEQUENCE [LARGE SCALE GENOMIC DNA]</scope>
    <source>
        <strain evidence="16 17">CCMP2467</strain>
    </source>
</reference>
<dbReference type="Pfam" id="PF22675">
    <property type="entry name" value="KH-I_KHDC4-BBP"/>
    <property type="match status" value="1"/>
</dbReference>
<feature type="region of interest" description="Disordered" evidence="13">
    <location>
        <begin position="711"/>
        <end position="790"/>
    </location>
</feature>
<dbReference type="InterPro" id="IPR011009">
    <property type="entry name" value="Kinase-like_dom_sf"/>
</dbReference>
<dbReference type="Pfam" id="PF00078">
    <property type="entry name" value="RVT_1"/>
    <property type="match status" value="1"/>
</dbReference>
<dbReference type="InterPro" id="IPR047889">
    <property type="entry name" value="KHDC4_KH-I_second"/>
</dbReference>
<keyword evidence="3" id="KW-0723">Serine/threonine-protein kinase</keyword>
<evidence type="ECO:0000259" key="15">
    <source>
        <dbReference type="PROSITE" id="PS50878"/>
    </source>
</evidence>
<feature type="region of interest" description="Disordered" evidence="13">
    <location>
        <begin position="4055"/>
        <end position="4419"/>
    </location>
</feature>
<feature type="compositionally biased region" description="Polar residues" evidence="13">
    <location>
        <begin position="4709"/>
        <end position="4718"/>
    </location>
</feature>
<dbReference type="GO" id="GO:0016432">
    <property type="term" value="F:tRNA-uridine aminocarboxypropyltransferase activity"/>
    <property type="evidence" value="ECO:0007669"/>
    <property type="project" value="UniProtKB-EC"/>
</dbReference>
<dbReference type="InterPro" id="IPR055256">
    <property type="entry name" value="KH_1_KHDC4/BBP-like"/>
</dbReference>
<gene>
    <name evidence="16" type="primary">CPK2</name>
    <name evidence="16" type="ORF">AK812_SmicGene25227</name>
</gene>
<evidence type="ECO:0000259" key="14">
    <source>
        <dbReference type="PROSITE" id="PS50011"/>
    </source>
</evidence>
<dbReference type="Gene3D" id="1.10.510.10">
    <property type="entry name" value="Transferase(Phosphotransferase) domain 1"/>
    <property type="match status" value="1"/>
</dbReference>
<evidence type="ECO:0000256" key="3">
    <source>
        <dbReference type="ARBA" id="ARBA00022527"/>
    </source>
</evidence>
<feature type="region of interest" description="Disordered" evidence="13">
    <location>
        <begin position="308"/>
        <end position="349"/>
    </location>
</feature>
<feature type="domain" description="Reverse transcriptase" evidence="15">
    <location>
        <begin position="3575"/>
        <end position="3834"/>
    </location>
</feature>
<dbReference type="GO" id="GO:0005524">
    <property type="term" value="F:ATP binding"/>
    <property type="evidence" value="ECO:0007669"/>
    <property type="project" value="UniProtKB-UniRule"/>
</dbReference>
<feature type="compositionally biased region" description="Low complexity" evidence="13">
    <location>
        <begin position="4246"/>
        <end position="4264"/>
    </location>
</feature>
<feature type="compositionally biased region" description="Basic residues" evidence="13">
    <location>
        <begin position="5044"/>
        <end position="5054"/>
    </location>
</feature>
<dbReference type="InterPro" id="IPR036612">
    <property type="entry name" value="KH_dom_type_1_sf"/>
</dbReference>
<feature type="region of interest" description="Disordered" evidence="13">
    <location>
        <begin position="3410"/>
        <end position="3432"/>
    </location>
</feature>
<dbReference type="InterPro" id="IPR050205">
    <property type="entry name" value="CDPK_Ser/Thr_kinases"/>
</dbReference>
<feature type="compositionally biased region" description="Pro residues" evidence="13">
    <location>
        <begin position="4721"/>
        <end position="4734"/>
    </location>
</feature>
<accession>A0A1Q9DCW8</accession>
<dbReference type="GO" id="GO:0004674">
    <property type="term" value="F:protein serine/threonine kinase activity"/>
    <property type="evidence" value="ECO:0007669"/>
    <property type="project" value="UniProtKB-KW"/>
</dbReference>
<feature type="compositionally biased region" description="Acidic residues" evidence="13">
    <location>
        <begin position="2157"/>
        <end position="2175"/>
    </location>
</feature>
<keyword evidence="6" id="KW-0819">tRNA processing</keyword>
<dbReference type="EC" id="2.5.1.25" evidence="2"/>
<dbReference type="PROSITE" id="PS00107">
    <property type="entry name" value="PROTEIN_KINASE_ATP"/>
    <property type="match status" value="1"/>
</dbReference>
<feature type="compositionally biased region" description="Polar residues" evidence="13">
    <location>
        <begin position="4388"/>
        <end position="4397"/>
    </location>
</feature>
<dbReference type="OrthoDB" id="20669at2759"/>
<dbReference type="InterPro" id="IPR000719">
    <property type="entry name" value="Prot_kinase_dom"/>
</dbReference>
<dbReference type="PROSITE" id="PS50011">
    <property type="entry name" value="PROTEIN_KINASE_DOM"/>
    <property type="match status" value="1"/>
</dbReference>
<evidence type="ECO:0000256" key="10">
    <source>
        <dbReference type="ARBA" id="ARBA00048718"/>
    </source>
</evidence>
<dbReference type="PANTHER" id="PTHR24349">
    <property type="entry name" value="SERINE/THREONINE-PROTEIN KINASE"/>
    <property type="match status" value="1"/>
</dbReference>
<feature type="region of interest" description="Disordered" evidence="13">
    <location>
        <begin position="5024"/>
        <end position="5060"/>
    </location>
</feature>
<feature type="region of interest" description="Disordered" evidence="13">
    <location>
        <begin position="2156"/>
        <end position="2175"/>
    </location>
</feature>
<feature type="compositionally biased region" description="Basic residues" evidence="13">
    <location>
        <begin position="5126"/>
        <end position="5139"/>
    </location>
</feature>
<keyword evidence="5" id="KW-0949">S-adenosyl-L-methionine</keyword>
<dbReference type="InterPro" id="IPR001680">
    <property type="entry name" value="WD40_rpt"/>
</dbReference>
<evidence type="ECO:0000256" key="4">
    <source>
        <dbReference type="ARBA" id="ARBA00022679"/>
    </source>
</evidence>
<feature type="binding site" evidence="12">
    <location>
        <position position="1099"/>
    </location>
    <ligand>
        <name>ATP</name>
        <dbReference type="ChEBI" id="CHEBI:30616"/>
    </ligand>
</feature>
<feature type="region of interest" description="Disordered" evidence="13">
    <location>
        <begin position="5164"/>
        <end position="5218"/>
    </location>
</feature>
<organism evidence="16 17">
    <name type="scientific">Symbiodinium microadriaticum</name>
    <name type="common">Dinoflagellate</name>
    <name type="synonym">Zooxanthella microadriatica</name>
    <dbReference type="NCBI Taxonomy" id="2951"/>
    <lineage>
        <taxon>Eukaryota</taxon>
        <taxon>Sar</taxon>
        <taxon>Alveolata</taxon>
        <taxon>Dinophyceae</taxon>
        <taxon>Suessiales</taxon>
        <taxon>Symbiodiniaceae</taxon>
        <taxon>Symbiodinium</taxon>
    </lineage>
</organism>
<dbReference type="SUPFAM" id="SSF54791">
    <property type="entry name" value="Eukaryotic type KH-domain (KH-domain type I)"/>
    <property type="match status" value="1"/>
</dbReference>
<comment type="subunit">
    <text evidence="1">Monomer.</text>
</comment>
<dbReference type="EMBL" id="LSRX01000602">
    <property type="protein sequence ID" value="OLP92910.1"/>
    <property type="molecule type" value="Genomic_DNA"/>
</dbReference>
<sequence length="5596" mass="619613">MGCLQSSRPPYVPQYGAAQPYGGGYQPGQPGHVVQGKPVGYGQEPYGQAYAPYGAGAAYAPTCQPAYGPSYGGGYLQPGPTYQGYQGGNYANNGGGGGMSAGMAGLAGFAGGFLAAEGWKGPLPPSLLGNRQVLQQPRLRTEKSKEVHALEIDSPNSMCEPCPEPSPAHTSTSSLSSESLESPATRKSSKEAQPPRRPCFRKPSREVRLRQLHDEVRQFCELCFDDVDPFQQQGMTCRMLAFLKSMGRVLSWQDGDVRGETATYEMLGLSKVDLANFEDICDRADDLIEKHRFRQAYEQLCQVRPKFGQGEPATATASTLSPKKPAVQPKEQLEEELGKQSEPRPAAPGNWCSSDISKLVCSMALIRDYALGLWPISRARSLALKRFAASGMASAASAARAVCDSCLRPQKLCLCDVLPADRPLWTRTRIVILVHPKEIKRKLGTLPLLRHCLQDLVIREGEHFPEPSEDPELHELLAEGGHQPMFLCPGPDAKELAPVETSTTDPVEDASDLDTKASLIFIDGTWRQAKGMVMRSPWLREHVPRAVIRPSGHSGYRFRKQPEQGCLSTLEAVAEALWALEGHRGAELKSLLLAPFHRMVELQCTFIRALEDKNVPVEQTRLLFDPEAALKALGESPAAEVASEPGDPSREVYCILRWGERAVADRPVIVMDVLRATHSEAKLRSQELSAGRVKGSRCWFRLLGEVPPGALWEEAPRDPEEVPGHDETCPLPIPPSKTKQLLQAQGNRSSACTVEQPGNIGAGPSPNKSGNQAGAAPAKGKRGQEKSGAGTGGGKYLCRVKVGIEEDYTFQVCRRIIGPGGENMKRIIEGDGSVKIRLRGRGSKYLEGPEHKESTDDLMLCVSATNRRSFEKAATGVELLIHSVQQDYIGFCKARGLSAPVLPSVRREGELTWNPGETCQQVALEILPKQLSEATDQPRFQLILDEPEGGAIFNPNQDGTEDRCVLTVTIFNENDELTRNIASIQMSQFVDKVINIDKLRLGTQSWYEEVLASFCSVAEEGERRRHELKVQEEGVVAASNAAGSSLQMQDAESARWSVTGTDADVWDSYTRKGDKIGAGGFGFVFGATHKGTGETVAIKAVPKLDLKRAPQTAPEQLGQMRRRDAQRLKEEIFIMRKLDHPNTVLLYETFEDEKNVFLVMELCSGGELLGFILESGRHTEAQAVIVMRQVFQAVLYLHSVGICHRDIKHANTLLLSQAQIEDNVVKIVDFGLACCFTRGEAMRQCAGTAIYVAPQVLECKYDHSIDLWSCGVLLYILLCGYPPFRGDTDAAVMNAIRRGNYSFPSSDWTLVSQDAKSLIRMLLKMKVKERITAEGALKHSWIQAFLVAQQLCHLGLHVSQHGDALLELRPQLCVVIGQGVSFAAGAVDAVTVSALSVLFRLVKADARVQAVALSLFLGVILSSRCRFVVSARLFVLHGRPKALRVQRGIQDKEKIASSSDGQAPQKMERQSARRLSVFASLPGYTRKACLAERSRAKAGGFSSATSVILSSESQISPDKTPASQLFRCIQGDSLPGGSDTSFTTWGAVPVKAPPALKEPPKEPVQLQKALERMRKFVAYQRQTQNLNPEQIPEEDPLLQGIPRGSSQSSIATRIPQTLPSAGTWLKDLQRQFSAFTAAVGSAMTSKPEKKRVEEDLSHLSPPAQSKPAMGYENSESISRGASEKSVIGQELPKGLTPSQVFREKHIQEDEPVLPSQLWPRQVMEQVLDLDSLTQQEVQQEVLTERLTGEVDSSDSEARSLPGQALMNLSSTAKPVCPFDDILPPALDPNPAVEENAGDPDSVRAYVGQQLEFWSKTACRWIPCEVINVRGDAAIMVNVKPNTWLTTEDQARRVRACELQRSPEMSPTQDTRKVLGSTGRAKSDNGQFCVGQPVEYLSISAGRWIPSRVTGIDEENSIQLDVKPGCWIPLHHQKGHVRLPGLLGSGEVQGHAAPSTSSADLDLSHLQSEELEYYSLNLSAWIPCRILQQDAQSGCAVIDVLPSAWITPAQQATYLRAALQQERLRIPLIGDKVVYFSESHMRWIPTIITDVGDADEVELEIKPGVWISRDVQKRVLRWLIPPPAYCGGWICFVMSIGFVNTAEAICDFAELFGCVTGLEDSITAITVVALGTQEAQVHNGAPAATNVVYHFHARLHEDDEDEDEDEDEDDDDDDDDCDCDCDCDCDGDNRYLACALSGFARPARETHQTGQWPKGAFVVQGGDLAFSVAVFNVGTQADEIAVLKVAAALGVPGMFFRERDEVMSGVFLGSLWLFYVILSVWKITSGDIGVGQQACQFTGVSLLVKYGTGFFTGRRANKPTDISFTSAAFVGSPRHLAIVCFAAKRLRRARLSADALRLSGSSADSQACGLRCHHLRFLHPTMLGGHAADWAALTVAGLAAGTLADPNGREGSSSILRLTVDGFNFERSPAGSVVRVLAASAQPWAHQRSRMVLRAEARVRSWGHHKQKAGKAGGYLVVECATALTGLQQCFVNAHFKCTMASSKMCAEKDSHGFERLLPVWNCIASFGTVAESLCNAQACHTLRRACQDTALWRQHAMSLRYIRPAENCHESLHTAAPQARSLLLLVDWRQLVKLNMASRRGVSVRLRGSDMRLPLKSGDSIPMLQALYRILAQILRRLHSPGSWPFRLRWLQWGGRPGCLVDHGNVGHLGPGSRLFLEWGDPILGWPLPPVVFDACLHFDLHWGRQASWTWPKFQQLSMGQGYMVHVVSSLLPKTEQWLQVPAESNMLDLLEVIGHLLRQNATSALTNRPLHFRLVDMCPLKGKEVAHPALKDLAWAQCETLYVEAANLDACPLEGCSVSQDEISIVDLKRAPAFSSLRKDSVCDIQETASVATLVFGTSGLGSATEQTVRLSHPVVNLDDEVVDLQRQTSESVRELCCQPSPEVRDAAGPDSLAHASGADTRPPALIIGGWHPDTEADKVIDHANKLVAELRLDLDMRGTFVPGVRRGYAIIPLTRKDGETQEGQRTRVQHCISQVRNANVTISTKLSGEPSKLFLNVSQPPEKRRKVQVAAKCKRLLMELGALASDVETEYSTGQVWFKSKKVASATNHMAPRGTTQTGSEGWIDLQTIATKLHRDLEAVQAAQNLGTQFHTKLVHGDEFTPLMCTWNLGGMTPPKVLTFLDNFRGHAQLSRVVLVYIQEIIVEVGRFFDDNGNWTLLAGKKAGEWRGTAVAFKSTFAHSAGTVHHRACSVVLSDGKNTMGVISGHIPHHATVEETQQILGDWGDSKAVHQHKLIVGLDANEVFHYSENTPGFPKGNIARGEVIFQWLAEHSLLFPAQELHKPTHFPYSGQTPRRLDYLAVRKYHMHEGEVGEHRERAFSDHEPVFGSLPSARTPVRIAQHWGPRHLKQGFRECLDAPQPQGDPHHQVAAIAMQMTNPGRDMEKFQESTTLRRARREAQVTPPGPDRKSAWKRVQALANAEKKQWHTKLHEAASKRDWRAYRAHKQLLRTREWEHYLLDDANWQGALKTHFEGIFKKEEAGAVARHLAAKQGQLTRLCKTTRWIPFTVEELQVTQAKWPRRKAAGPDGIVHEALFFLMQNDLWAHRILYILNDAMYRGTLPELLEKGVTILLPKTPTPATWSDTRPITISSSMLKWLAQLLLRRTQHLLAPLCKLQWCAKNRQSVEMLLAIRKIARMARDWGGPFIIVKLDVKKAFDTASQCSMGDLIADHIGAQGHPWEARVWLSLLHAKGMDVQFGGTNVYITQTNGVRQGGPDSPVVFSALIGDTLLKTAQRVTADPRGPDPRLPPPPHHTAGYMDDVYVWGESPQHVQEILTVLESILAEHGLFINHLKTCAIANKGQHTLRIAGHAVETQGPHHPIMVLGSPVSFAGGPAFLTAELATRTRKAFYGNKKTLCAKTKLESRIKAHNIIVREAALWEAPTWPIHDSLLRAANTAQLQHIRIMMDLRRRPGESWHEWNTRTLRAARVTLHKLEIPRWSTRALEAIWSLWGHVGRAADTTTRDILAWRGMQFWAEEQLKPSSTGARHAGRYNPNLDTERHITATAGNTRWWEVARDREHWHKLGTQFVEKHDVPWSSGRQPALDNLAPNRRAPARRPQRRAITHDGWEDLANRPKIEVENKGHQDRGSEENNNQPPPEGAIPPTRLRASTSAAASTSGEAPEEEQTPAAGDSRYPVPPHVAFQGWDAQQPHQAQATTQPTWLTSATAAAETAEAHSSSRGDRQPPTTPDATAADLSADPPTWGNMPQAAAPPNLAGRVSRQQAATAGGTAAKAEATVEEPAQQPHPAHTTAEDTRAGQQAQPAADAETSAREAPSGGEPTDQPPPTLQHSGLPPLTEPTPDSNRPERATPHQPPAQAVQPRHPDHLPTWGSSTAAAGGGYPTGDQWQSHQPPHQHGTHDAHPGTDTGSAASQQHRSSKRKEGQGPVRTAHREKKEWIKEQFRLHGLHKPNHHTWTQAEDQLMRYLKGRAEHVPGSKPTVQVDIGAVLRSQTEWATTAPARGTKADTAAAEQYAQRADPPYHQQQQQQGRQQQATSRDQQQQPPKEEPAQQSSKPDKSEDRQQPADDTVKEDRGHPPQHQQPATSRDQQKQAKAGPEQQHTKPEASRGDPPRPAHNATRDRGHPPRQHQQESNWNVAPAFTWREGDTRLQLDLPPNQGTPLTYPPVLGPTMAIVYQSMPAGIWLAASIRILELTQGGGETHLQAQQALAALQPPVTSEDTPAAAEGATSSSSQGTHQGPLPPGCGAPPPPNPLETAENLLEIACATIVALNEMGADVQTEDVAQDLRQIQRLILEGSRQFHTARKARDWAAVHGGENYTERASEVCSNLLGAINSAPPGHPPYLLDAMERLLYLTNEANLLHQQVWGTNGEEERDLATAEEYRPLRKRARHQADVISHGGGPDTQPETLPEPRQTRGGPPAKTKQKKGHTTLYNRNYLEEQPNHYLDHPLELYHKILHDLYYQTQLENYPDKEPKDNEKYQGRRRTTGRRPTPRHHQHKATNLHQNYQEECSHYHPNHLLELYHANQLDPYYLTRLQNKRNPKKHHFENYPAEKPEDLEKYQRRRRTRRRRPTTLFNQHKVSNLFKDYHNSQASSGHHLDYDLYHNTELYHGTQNSLYKNHDLGDLDQNAEPYDTTKDYLSYPGRRHNRKRRQRRAAAPRLTPGHQLNSDLDLYLHAELNHTAKNYHNPQRRHNRGRREKKKKNDRGTKRQGDPDNLLKNYDLNQDSVRPGESQDEVTLPVRTRVKERIVPHYSPVLLPGTSKCRQFEFHPLQPDIMLVGDKDGRVKIVNTGTHERRARPATQVDNCALLGLSWLRHAPNIAVCGGSTSGSIQFLRYIPDARPGSPALARAATVQEKFIPKLSSLSVNCSDNFLLASGISSSIRIFDIETGKVTSRGSDVHEHFINISRFCNTSPHIFATASFDHTCKIWDLRRPLKRQNPLKTLRTGGHNVMGTFSPDDRLFLCSGLDTRLWQFEVGTWTQTSPIALRSPLHKERYRRAAYLANSKYFVTGSTEESHIHLFSVHGKKIGCVDLRGMLQVRASPLRSYTEPIRGTVCLEDADPQSGSSRLGHEYVQSLRTHPVIENRVGVLMAMPQAVESHIVLLDLDCQEVEA</sequence>
<evidence type="ECO:0000313" key="16">
    <source>
        <dbReference type="EMBL" id="OLP92910.1"/>
    </source>
</evidence>
<dbReference type="InterPro" id="IPR036691">
    <property type="entry name" value="Endo/exonu/phosph_ase_sf"/>
</dbReference>
<dbReference type="SUPFAM" id="SSF50978">
    <property type="entry name" value="WD40 repeat-like"/>
    <property type="match status" value="1"/>
</dbReference>
<dbReference type="InterPro" id="IPR008271">
    <property type="entry name" value="Ser/Thr_kinase_AS"/>
</dbReference>
<evidence type="ECO:0000256" key="7">
    <source>
        <dbReference type="ARBA" id="ARBA00022741"/>
    </source>
</evidence>
<feature type="compositionally biased region" description="Basic and acidic residues" evidence="13">
    <location>
        <begin position="4195"/>
        <end position="4205"/>
    </location>
</feature>
<feature type="compositionally biased region" description="Polar residues" evidence="13">
    <location>
        <begin position="737"/>
        <end position="753"/>
    </location>
</feature>
<keyword evidence="9 12" id="KW-0067">ATP-binding</keyword>
<evidence type="ECO:0000256" key="13">
    <source>
        <dbReference type="SAM" id="MobiDB-lite"/>
    </source>
</evidence>
<feature type="region of interest" description="Disordered" evidence="13">
    <location>
        <begin position="1640"/>
        <end position="1691"/>
    </location>
</feature>
<dbReference type="InterPro" id="IPR017441">
    <property type="entry name" value="Protein_kinase_ATP_BS"/>
</dbReference>
<evidence type="ECO:0000256" key="8">
    <source>
        <dbReference type="ARBA" id="ARBA00022777"/>
    </source>
</evidence>
<feature type="compositionally biased region" description="Basic and acidic residues" evidence="13">
    <location>
        <begin position="4526"/>
        <end position="4557"/>
    </location>
</feature>
<feature type="compositionally biased region" description="Low complexity" evidence="13">
    <location>
        <begin position="4131"/>
        <end position="4140"/>
    </location>
</feature>
<evidence type="ECO:0000256" key="12">
    <source>
        <dbReference type="PROSITE-ProRule" id="PRU10141"/>
    </source>
</evidence>
<proteinExistence type="predicted"/>
<feature type="domain" description="Protein kinase" evidence="14">
    <location>
        <begin position="1070"/>
        <end position="1342"/>
    </location>
</feature>
<dbReference type="SMART" id="SM01144">
    <property type="entry name" value="DTW"/>
    <property type="match status" value="1"/>
</dbReference>
<dbReference type="Pfam" id="PF00069">
    <property type="entry name" value="Pkinase"/>
    <property type="match status" value="1"/>
</dbReference>
<keyword evidence="11" id="KW-0694">RNA-binding</keyword>
<feature type="compositionally biased region" description="Low complexity" evidence="13">
    <location>
        <begin position="4505"/>
        <end position="4525"/>
    </location>
</feature>
<feature type="compositionally biased region" description="Basic and acidic residues" evidence="13">
    <location>
        <begin position="139"/>
        <end position="151"/>
    </location>
</feature>
<dbReference type="InterPro" id="IPR005636">
    <property type="entry name" value="DTW"/>
</dbReference>
<evidence type="ECO:0000256" key="1">
    <source>
        <dbReference type="ARBA" id="ARBA00011245"/>
    </source>
</evidence>
<dbReference type="GO" id="GO:0008033">
    <property type="term" value="P:tRNA processing"/>
    <property type="evidence" value="ECO:0007669"/>
    <property type="project" value="UniProtKB-KW"/>
</dbReference>
<dbReference type="Gene3D" id="3.30.1370.10">
    <property type="entry name" value="K Homology domain, type 1"/>
    <property type="match status" value="1"/>
</dbReference>
<dbReference type="CDD" id="cd05117">
    <property type="entry name" value="STKc_CAMK"/>
    <property type="match status" value="1"/>
</dbReference>
<feature type="compositionally biased region" description="Basic and acidic residues" evidence="13">
    <location>
        <begin position="4085"/>
        <end position="4112"/>
    </location>
</feature>
<feature type="compositionally biased region" description="Basic residues" evidence="13">
    <location>
        <begin position="4964"/>
        <end position="4981"/>
    </location>
</feature>
<feature type="compositionally biased region" description="Basic and acidic residues" evidence="13">
    <location>
        <begin position="4951"/>
        <end position="4963"/>
    </location>
</feature>
<feature type="region of interest" description="Disordered" evidence="13">
    <location>
        <begin position="4870"/>
        <end position="4911"/>
    </location>
</feature>
<keyword evidence="4" id="KW-0808">Transferase</keyword>
<comment type="catalytic activity">
    <reaction evidence="10">
        <text>a uridine in tRNA + S-adenosyl-L-methionine = a 3-[(3S)-3-amino-3-carboxypropyl]uridine in tRNA + S-methyl-5'-thioadenosine + H(+)</text>
        <dbReference type="Rhea" id="RHEA:62432"/>
        <dbReference type="Rhea" id="RHEA-COMP:13339"/>
        <dbReference type="Rhea" id="RHEA-COMP:16092"/>
        <dbReference type="ChEBI" id="CHEBI:15378"/>
        <dbReference type="ChEBI" id="CHEBI:17509"/>
        <dbReference type="ChEBI" id="CHEBI:59789"/>
        <dbReference type="ChEBI" id="CHEBI:65315"/>
        <dbReference type="ChEBI" id="CHEBI:82930"/>
        <dbReference type="EC" id="2.5.1.25"/>
    </reaction>
</comment>
<feature type="compositionally biased region" description="Low complexity" evidence="13">
    <location>
        <begin position="170"/>
        <end position="182"/>
    </location>
</feature>
<feature type="region of interest" description="Disordered" evidence="13">
    <location>
        <begin position="4693"/>
        <end position="4736"/>
    </location>
</feature>
<protein>
    <recommendedName>
        <fullName evidence="2">tRNA-uridine aminocarboxypropyltransferase</fullName>
        <ecNumber evidence="2">2.5.1.25</ecNumber>
    </recommendedName>
</protein>
<comment type="caution">
    <text evidence="16">The sequence shown here is derived from an EMBL/GenBank/DDBJ whole genome shotgun (WGS) entry which is preliminary data.</text>
</comment>
<dbReference type="CDD" id="cd22386">
    <property type="entry name" value="KH-I_KHDC4_rpt2"/>
    <property type="match status" value="1"/>
</dbReference>
<dbReference type="Gene3D" id="3.60.10.10">
    <property type="entry name" value="Endonuclease/exonuclease/phosphatase"/>
    <property type="match status" value="1"/>
</dbReference>
<dbReference type="PROSITE" id="PS00108">
    <property type="entry name" value="PROTEIN_KINASE_ST"/>
    <property type="match status" value="1"/>
</dbReference>
<dbReference type="InterPro" id="IPR000477">
    <property type="entry name" value="RT_dom"/>
</dbReference>
<dbReference type="PROSITE" id="PS50084">
    <property type="entry name" value="KH_TYPE_1"/>
    <property type="match status" value="1"/>
</dbReference>
<keyword evidence="7 12" id="KW-0547">Nucleotide-binding</keyword>
<feature type="compositionally biased region" description="Basic residues" evidence="13">
    <location>
        <begin position="5171"/>
        <end position="5186"/>
    </location>
</feature>
<feature type="region of interest" description="Disordered" evidence="13">
    <location>
        <begin position="4477"/>
        <end position="4616"/>
    </location>
</feature>
<feature type="region of interest" description="Disordered" evidence="13">
    <location>
        <begin position="136"/>
        <end position="202"/>
    </location>
</feature>
<evidence type="ECO:0000256" key="9">
    <source>
        <dbReference type="ARBA" id="ARBA00022840"/>
    </source>
</evidence>
<dbReference type="PROSITE" id="PS50878">
    <property type="entry name" value="RT_POL"/>
    <property type="match status" value="1"/>
</dbReference>
<evidence type="ECO:0000256" key="2">
    <source>
        <dbReference type="ARBA" id="ARBA00012386"/>
    </source>
</evidence>
<dbReference type="SUPFAM" id="SSF56112">
    <property type="entry name" value="Protein kinase-like (PK-like)"/>
    <property type="match status" value="1"/>
</dbReference>
<dbReference type="SMART" id="SM00220">
    <property type="entry name" value="S_TKc"/>
    <property type="match status" value="1"/>
</dbReference>
<dbReference type="SMART" id="SM00320">
    <property type="entry name" value="WD40"/>
    <property type="match status" value="5"/>
</dbReference>
<name>A0A1Q9DCW8_SYMMI</name>
<evidence type="ECO:0000256" key="5">
    <source>
        <dbReference type="ARBA" id="ARBA00022691"/>
    </source>
</evidence>
<dbReference type="FunFam" id="1.10.510.10:FF:000571">
    <property type="entry name" value="Maternal embryonic leucine zipper kinase"/>
    <property type="match status" value="1"/>
</dbReference>
<dbReference type="InterPro" id="IPR015943">
    <property type="entry name" value="WD40/YVTN_repeat-like_dom_sf"/>
</dbReference>
<keyword evidence="8 16" id="KW-0418">Kinase</keyword>
<dbReference type="Gene3D" id="2.130.10.10">
    <property type="entry name" value="YVTN repeat-like/Quinoprotein amine dehydrogenase"/>
    <property type="match status" value="1"/>
</dbReference>
<dbReference type="Proteomes" id="UP000186817">
    <property type="component" value="Unassembled WGS sequence"/>
</dbReference>
<dbReference type="Pfam" id="PF03942">
    <property type="entry name" value="DTW"/>
    <property type="match status" value="1"/>
</dbReference>
<feature type="region of interest" description="Disordered" evidence="13">
    <location>
        <begin position="5110"/>
        <end position="5150"/>
    </location>
</feature>
<feature type="compositionally biased region" description="Basic and acidic residues" evidence="13">
    <location>
        <begin position="714"/>
        <end position="728"/>
    </location>
</feature>
<feature type="compositionally biased region" description="Basic residues" evidence="13">
    <location>
        <begin position="4075"/>
        <end position="4084"/>
    </location>
</feature>
<dbReference type="InterPro" id="IPR036322">
    <property type="entry name" value="WD40_repeat_dom_sf"/>
</dbReference>
<evidence type="ECO:0000256" key="6">
    <source>
        <dbReference type="ARBA" id="ARBA00022694"/>
    </source>
</evidence>
<keyword evidence="17" id="KW-1185">Reference proteome</keyword>
<feature type="region of interest" description="Disordered" evidence="13">
    <location>
        <begin position="1779"/>
        <end position="1798"/>
    </location>
</feature>